<keyword evidence="7" id="KW-0436">Ligase</keyword>
<feature type="transmembrane region" description="Helical" evidence="5">
    <location>
        <begin position="134"/>
        <end position="154"/>
    </location>
</feature>
<feature type="transmembrane region" description="Helical" evidence="5">
    <location>
        <begin position="345"/>
        <end position="375"/>
    </location>
</feature>
<keyword evidence="3 5" id="KW-1133">Transmembrane helix</keyword>
<evidence type="ECO:0000256" key="3">
    <source>
        <dbReference type="ARBA" id="ARBA00022989"/>
    </source>
</evidence>
<keyword evidence="2 5" id="KW-0812">Transmembrane</keyword>
<feature type="transmembrane region" description="Helical" evidence="5">
    <location>
        <begin position="12"/>
        <end position="28"/>
    </location>
</feature>
<name>A0A1V4I5R8_9FIRM</name>
<evidence type="ECO:0000256" key="2">
    <source>
        <dbReference type="ARBA" id="ARBA00022692"/>
    </source>
</evidence>
<accession>A0A1V4I5R8</accession>
<dbReference type="PANTHER" id="PTHR37422:SF13">
    <property type="entry name" value="LIPOPOLYSACCHARIDE BIOSYNTHESIS PROTEIN PA4999-RELATED"/>
    <property type="match status" value="1"/>
</dbReference>
<feature type="transmembrane region" description="Helical" evidence="5">
    <location>
        <begin position="199"/>
        <end position="223"/>
    </location>
</feature>
<feature type="transmembrane region" description="Helical" evidence="5">
    <location>
        <begin position="235"/>
        <end position="258"/>
    </location>
</feature>
<dbReference type="EMBL" id="MZGW01000006">
    <property type="protein sequence ID" value="OPJ55316.1"/>
    <property type="molecule type" value="Genomic_DNA"/>
</dbReference>
<dbReference type="STRING" id="29349.CLOTH_16190"/>
<protein>
    <submittedName>
        <fullName evidence="7">O-antigen ligase</fullName>
    </submittedName>
</protein>
<dbReference type="GO" id="GO:0016874">
    <property type="term" value="F:ligase activity"/>
    <property type="evidence" value="ECO:0007669"/>
    <property type="project" value="UniProtKB-KW"/>
</dbReference>
<dbReference type="AlphaFoldDB" id="A0A1V4I5R8"/>
<dbReference type="InterPro" id="IPR051533">
    <property type="entry name" value="WaaL-like"/>
</dbReference>
<evidence type="ECO:0000259" key="6">
    <source>
        <dbReference type="Pfam" id="PF04932"/>
    </source>
</evidence>
<dbReference type="PANTHER" id="PTHR37422">
    <property type="entry name" value="TEICHURONIC ACID BIOSYNTHESIS PROTEIN TUAE"/>
    <property type="match status" value="1"/>
</dbReference>
<feature type="transmembrane region" description="Helical" evidence="5">
    <location>
        <begin position="34"/>
        <end position="52"/>
    </location>
</feature>
<gene>
    <name evidence="7" type="ORF">CLOTH_16190</name>
</gene>
<evidence type="ECO:0000256" key="4">
    <source>
        <dbReference type="ARBA" id="ARBA00023136"/>
    </source>
</evidence>
<feature type="transmembrane region" description="Helical" evidence="5">
    <location>
        <begin position="73"/>
        <end position="93"/>
    </location>
</feature>
<evidence type="ECO:0000256" key="1">
    <source>
        <dbReference type="ARBA" id="ARBA00004141"/>
    </source>
</evidence>
<evidence type="ECO:0000313" key="8">
    <source>
        <dbReference type="Proteomes" id="UP000190140"/>
    </source>
</evidence>
<proteinExistence type="predicted"/>
<feature type="transmembrane region" description="Helical" evidence="5">
    <location>
        <begin position="99"/>
        <end position="122"/>
    </location>
</feature>
<dbReference type="GO" id="GO:0016020">
    <property type="term" value="C:membrane"/>
    <property type="evidence" value="ECO:0007669"/>
    <property type="project" value="UniProtKB-SubCell"/>
</dbReference>
<reference evidence="7 8" key="1">
    <citation type="submission" date="2017-03" db="EMBL/GenBank/DDBJ databases">
        <title>Genome sequence of Clostridium thermoalcaliphilum DSM 7309.</title>
        <authorList>
            <person name="Poehlein A."/>
            <person name="Daniel R."/>
        </authorList>
    </citation>
    <scope>NUCLEOTIDE SEQUENCE [LARGE SCALE GENOMIC DNA]</scope>
    <source>
        <strain evidence="7 8">DSM 7309</strain>
    </source>
</reference>
<dbReference type="InterPro" id="IPR007016">
    <property type="entry name" value="O-antigen_ligase-rel_domated"/>
</dbReference>
<keyword evidence="4 5" id="KW-0472">Membrane</keyword>
<comment type="caution">
    <text evidence="7">The sequence shown here is derived from an EMBL/GenBank/DDBJ whole genome shotgun (WGS) entry which is preliminary data.</text>
</comment>
<keyword evidence="8" id="KW-1185">Reference proteome</keyword>
<feature type="domain" description="O-antigen ligase-related" evidence="6">
    <location>
        <begin position="193"/>
        <end position="320"/>
    </location>
</feature>
<feature type="transmembrane region" description="Helical" evidence="5">
    <location>
        <begin position="310"/>
        <end position="333"/>
    </location>
</feature>
<dbReference type="Proteomes" id="UP000190140">
    <property type="component" value="Unassembled WGS sequence"/>
</dbReference>
<evidence type="ECO:0000313" key="7">
    <source>
        <dbReference type="EMBL" id="OPJ55316.1"/>
    </source>
</evidence>
<sequence length="403" mass="46079">MRLSIKKLKLNDLLIYMLIPISFFSYERSLYRNYYQVMIMSVLLLGIIALFFNSNNFKISNIYGRNLKRNIEVHFLSILLIFSTLIASIKYGMITFTGLIIVISTILSLYVFYLFIPILIYSDLDNKTQKLIKFITFFSLVSIVIGIQGSFLGYNPTHYKRIASIFFDPNYFGTIASIGFILSINRKGKYKIYALLNMLALYFSGSRAAMIALIFVMIIFFFYNKKIRSKTIFKFLLLGIITYFAIGFLADINFFRIYHGLSSRDYLWRLSFELILNEPIWGYGYGSVADLIRSMGAQNASSHNSYLDYIIMYGIPAFVINVFIILKATFLGIKNKLPQEITKSILFLLIVANSISINLGGLGVLSLLLTLFLGLSNMASCGNMYELNAKDDPPKTLEKSEEL</sequence>
<dbReference type="Pfam" id="PF04932">
    <property type="entry name" value="Wzy_C"/>
    <property type="match status" value="1"/>
</dbReference>
<organism evidence="7 8">
    <name type="scientific">Alkalithermobacter paradoxus</name>
    <dbReference type="NCBI Taxonomy" id="29349"/>
    <lineage>
        <taxon>Bacteria</taxon>
        <taxon>Bacillati</taxon>
        <taxon>Bacillota</taxon>
        <taxon>Clostridia</taxon>
        <taxon>Peptostreptococcales</taxon>
        <taxon>Tepidibacteraceae</taxon>
        <taxon>Alkalithermobacter</taxon>
    </lineage>
</organism>
<comment type="subcellular location">
    <subcellularLocation>
        <location evidence="1">Membrane</location>
        <topology evidence="1">Multi-pass membrane protein</topology>
    </subcellularLocation>
</comment>
<evidence type="ECO:0000256" key="5">
    <source>
        <dbReference type="SAM" id="Phobius"/>
    </source>
</evidence>